<evidence type="ECO:0000259" key="4">
    <source>
        <dbReference type="PROSITE" id="PS50995"/>
    </source>
</evidence>
<evidence type="ECO:0000313" key="5">
    <source>
        <dbReference type="EMBL" id="BBH19081.1"/>
    </source>
</evidence>
<dbReference type="InterPro" id="IPR036388">
    <property type="entry name" value="WH-like_DNA-bd_sf"/>
</dbReference>
<dbReference type="Proteomes" id="UP000275368">
    <property type="component" value="Chromosome"/>
</dbReference>
<evidence type="ECO:0000313" key="6">
    <source>
        <dbReference type="Proteomes" id="UP000275368"/>
    </source>
</evidence>
<sequence>MTQSNGDSAYILYRLLCLNKQISPKFERCTGIGPTRLDLLHQLYQVDEMNQTDLQKEVNIDPAAVTRHLKQLEADGMVTRRKSAADNRVTFVSLTDHGRTEIISFREEKGHFLSQLLHNFTQEERHLLADMLKRMQHNMNEL</sequence>
<dbReference type="GO" id="GO:0003700">
    <property type="term" value="F:DNA-binding transcription factor activity"/>
    <property type="evidence" value="ECO:0007669"/>
    <property type="project" value="InterPro"/>
</dbReference>
<feature type="domain" description="HTH marR-type" evidence="4">
    <location>
        <begin position="1"/>
        <end position="137"/>
    </location>
</feature>
<evidence type="ECO:0000256" key="1">
    <source>
        <dbReference type="ARBA" id="ARBA00023015"/>
    </source>
</evidence>
<keyword evidence="3" id="KW-0804">Transcription</keyword>
<proteinExistence type="predicted"/>
<gene>
    <name evidence="5" type="primary">ydgJ</name>
    <name evidence="5" type="ORF">Back11_04260</name>
</gene>
<dbReference type="InterPro" id="IPR011991">
    <property type="entry name" value="ArsR-like_HTH"/>
</dbReference>
<keyword evidence="6" id="KW-1185">Reference proteome</keyword>
<evidence type="ECO:0000256" key="2">
    <source>
        <dbReference type="ARBA" id="ARBA00023125"/>
    </source>
</evidence>
<dbReference type="RefSeq" id="WP_375782028.1">
    <property type="nucleotide sequence ID" value="NZ_AP019308.1"/>
</dbReference>
<accession>A0A3G9IZM9</accession>
<dbReference type="SMART" id="SM00418">
    <property type="entry name" value="HTH_ARSR"/>
    <property type="match status" value="1"/>
</dbReference>
<dbReference type="Pfam" id="PF01047">
    <property type="entry name" value="MarR"/>
    <property type="match status" value="1"/>
</dbReference>
<dbReference type="PANTHER" id="PTHR42756">
    <property type="entry name" value="TRANSCRIPTIONAL REGULATOR, MARR"/>
    <property type="match status" value="1"/>
</dbReference>
<dbReference type="AlphaFoldDB" id="A0A3G9IZM9"/>
<dbReference type="InterPro" id="IPR036390">
    <property type="entry name" value="WH_DNA-bd_sf"/>
</dbReference>
<protein>
    <submittedName>
        <fullName evidence="5">Putative HTH-type transcriptional regulator YdgJ</fullName>
    </submittedName>
</protein>
<dbReference type="Gene3D" id="1.10.10.10">
    <property type="entry name" value="Winged helix-like DNA-binding domain superfamily/Winged helix DNA-binding domain"/>
    <property type="match status" value="1"/>
</dbReference>
<dbReference type="PRINTS" id="PR00598">
    <property type="entry name" value="HTHMARR"/>
</dbReference>
<dbReference type="SMART" id="SM00347">
    <property type="entry name" value="HTH_MARR"/>
    <property type="match status" value="1"/>
</dbReference>
<dbReference type="PANTHER" id="PTHR42756:SF1">
    <property type="entry name" value="TRANSCRIPTIONAL REPRESSOR OF EMRAB OPERON"/>
    <property type="match status" value="1"/>
</dbReference>
<organism evidence="5 6">
    <name type="scientific">Paenibacillus baekrokdamisoli</name>
    <dbReference type="NCBI Taxonomy" id="1712516"/>
    <lineage>
        <taxon>Bacteria</taxon>
        <taxon>Bacillati</taxon>
        <taxon>Bacillota</taxon>
        <taxon>Bacilli</taxon>
        <taxon>Bacillales</taxon>
        <taxon>Paenibacillaceae</taxon>
        <taxon>Paenibacillus</taxon>
    </lineage>
</organism>
<dbReference type="SUPFAM" id="SSF46785">
    <property type="entry name" value="Winged helix' DNA-binding domain"/>
    <property type="match status" value="1"/>
</dbReference>
<dbReference type="InterPro" id="IPR001845">
    <property type="entry name" value="HTH_ArsR_DNA-bd_dom"/>
</dbReference>
<evidence type="ECO:0000256" key="3">
    <source>
        <dbReference type="ARBA" id="ARBA00023163"/>
    </source>
</evidence>
<dbReference type="EMBL" id="AP019308">
    <property type="protein sequence ID" value="BBH19081.1"/>
    <property type="molecule type" value="Genomic_DNA"/>
</dbReference>
<keyword evidence="2" id="KW-0238">DNA-binding</keyword>
<dbReference type="GO" id="GO:0003677">
    <property type="term" value="F:DNA binding"/>
    <property type="evidence" value="ECO:0007669"/>
    <property type="project" value="UniProtKB-KW"/>
</dbReference>
<dbReference type="PROSITE" id="PS50995">
    <property type="entry name" value="HTH_MARR_2"/>
    <property type="match status" value="1"/>
</dbReference>
<dbReference type="CDD" id="cd00090">
    <property type="entry name" value="HTH_ARSR"/>
    <property type="match status" value="1"/>
</dbReference>
<name>A0A3G9IZM9_9BACL</name>
<reference evidence="5 6" key="1">
    <citation type="submission" date="2018-11" db="EMBL/GenBank/DDBJ databases">
        <title>Complete genome sequence of Paenibacillus baekrokdamisoli strain KCTC 33723.</title>
        <authorList>
            <person name="Kang S.W."/>
            <person name="Lee K.C."/>
            <person name="Kim K.K."/>
            <person name="Kim J.S."/>
            <person name="Kim D.S."/>
            <person name="Ko S.H."/>
            <person name="Yang S.H."/>
            <person name="Lee J.S."/>
        </authorList>
    </citation>
    <scope>NUCLEOTIDE SEQUENCE [LARGE SCALE GENOMIC DNA]</scope>
    <source>
        <strain evidence="5 6">KCTC 33723</strain>
    </source>
</reference>
<keyword evidence="1" id="KW-0805">Transcription regulation</keyword>
<dbReference type="KEGG" id="pbk:Back11_04260"/>
<dbReference type="InterPro" id="IPR000835">
    <property type="entry name" value="HTH_MarR-typ"/>
</dbReference>